<name>G4Z4M0_PHYSP</name>
<keyword evidence="3 6" id="KW-1133">Transmembrane helix</keyword>
<dbReference type="Gene3D" id="1.20.1540.10">
    <property type="entry name" value="Rhomboid-like"/>
    <property type="match status" value="1"/>
</dbReference>
<dbReference type="KEGG" id="psoj:PHYSODRAFT_259388"/>
<sequence length="235" mass="26116">MLAARRFAVYRRPTWQQSSHHINHRHFGRRSNRLERISRPRPPSARAPGSTKALLLLLATICGIQVYSGDSSEGADFVARNFTTSTDKVRCGNVHTLATSTLYSPNARSALLNVLWLVIPGRRVCRALGNTQFLALFIGSGTIANTVSVTTIDGLPRSQSLGGAVCAVDCIVTLNALLYPRLARRWKRWPLWLFSAKFLMRDEDEQAPGMHVTGMLCGLAAYLALRRPRQCFPAR</sequence>
<keyword evidence="2 6" id="KW-0812">Transmembrane</keyword>
<dbReference type="AlphaFoldDB" id="G4Z4M0"/>
<accession>G4Z4M0</accession>
<evidence type="ECO:0000256" key="1">
    <source>
        <dbReference type="ARBA" id="ARBA00004141"/>
    </source>
</evidence>
<evidence type="ECO:0000313" key="8">
    <source>
        <dbReference type="EMBL" id="EGZ20864.1"/>
    </source>
</evidence>
<evidence type="ECO:0000256" key="3">
    <source>
        <dbReference type="ARBA" id="ARBA00022989"/>
    </source>
</evidence>
<evidence type="ECO:0000259" key="7">
    <source>
        <dbReference type="Pfam" id="PF01694"/>
    </source>
</evidence>
<evidence type="ECO:0000256" key="4">
    <source>
        <dbReference type="ARBA" id="ARBA00023136"/>
    </source>
</evidence>
<feature type="domain" description="Peptidase S54 rhomboid" evidence="7">
    <location>
        <begin position="94"/>
        <end position="221"/>
    </location>
</feature>
<dbReference type="InterPro" id="IPR035952">
    <property type="entry name" value="Rhomboid-like_sf"/>
</dbReference>
<feature type="compositionally biased region" description="Basic residues" evidence="5">
    <location>
        <begin position="21"/>
        <end position="31"/>
    </location>
</feature>
<evidence type="ECO:0000256" key="2">
    <source>
        <dbReference type="ARBA" id="ARBA00022692"/>
    </source>
</evidence>
<feature type="transmembrane region" description="Helical" evidence="6">
    <location>
        <begin position="133"/>
        <end position="155"/>
    </location>
</feature>
<dbReference type="STRING" id="1094619.G4Z4M0"/>
<protein>
    <recommendedName>
        <fullName evidence="7">Peptidase S54 rhomboid domain-containing protein</fullName>
    </recommendedName>
</protein>
<keyword evidence="9" id="KW-1185">Reference proteome</keyword>
<dbReference type="InterPro" id="IPR022764">
    <property type="entry name" value="Peptidase_S54_rhomboid_dom"/>
</dbReference>
<dbReference type="Proteomes" id="UP000002640">
    <property type="component" value="Unassembled WGS sequence"/>
</dbReference>
<dbReference type="GeneID" id="20639068"/>
<evidence type="ECO:0000256" key="5">
    <source>
        <dbReference type="SAM" id="MobiDB-lite"/>
    </source>
</evidence>
<dbReference type="RefSeq" id="XP_009523581.1">
    <property type="nucleotide sequence ID" value="XM_009525286.1"/>
</dbReference>
<evidence type="ECO:0000313" key="9">
    <source>
        <dbReference type="Proteomes" id="UP000002640"/>
    </source>
</evidence>
<proteinExistence type="predicted"/>
<dbReference type="GO" id="GO:0004252">
    <property type="term" value="F:serine-type endopeptidase activity"/>
    <property type="evidence" value="ECO:0007669"/>
    <property type="project" value="InterPro"/>
</dbReference>
<reference evidence="8 9" key="1">
    <citation type="journal article" date="2006" name="Science">
        <title>Phytophthora genome sequences uncover evolutionary origins and mechanisms of pathogenesis.</title>
        <authorList>
            <person name="Tyler B.M."/>
            <person name="Tripathy S."/>
            <person name="Zhang X."/>
            <person name="Dehal P."/>
            <person name="Jiang R.H."/>
            <person name="Aerts A."/>
            <person name="Arredondo F.D."/>
            <person name="Baxter L."/>
            <person name="Bensasson D."/>
            <person name="Beynon J.L."/>
            <person name="Chapman J."/>
            <person name="Damasceno C.M."/>
            <person name="Dorrance A.E."/>
            <person name="Dou D."/>
            <person name="Dickerman A.W."/>
            <person name="Dubchak I.L."/>
            <person name="Garbelotto M."/>
            <person name="Gijzen M."/>
            <person name="Gordon S.G."/>
            <person name="Govers F."/>
            <person name="Grunwald N.J."/>
            <person name="Huang W."/>
            <person name="Ivors K.L."/>
            <person name="Jones R.W."/>
            <person name="Kamoun S."/>
            <person name="Krampis K."/>
            <person name="Lamour K.H."/>
            <person name="Lee M.K."/>
            <person name="McDonald W.H."/>
            <person name="Medina M."/>
            <person name="Meijer H.J."/>
            <person name="Nordberg E.K."/>
            <person name="Maclean D.J."/>
            <person name="Ospina-Giraldo M.D."/>
            <person name="Morris P.F."/>
            <person name="Phuntumart V."/>
            <person name="Putnam N.H."/>
            <person name="Rash S."/>
            <person name="Rose J.K."/>
            <person name="Sakihama Y."/>
            <person name="Salamov A.A."/>
            <person name="Savidor A."/>
            <person name="Scheuring C.F."/>
            <person name="Smith B.M."/>
            <person name="Sobral B.W."/>
            <person name="Terry A."/>
            <person name="Torto-Alalibo T.A."/>
            <person name="Win J."/>
            <person name="Xu Z."/>
            <person name="Zhang H."/>
            <person name="Grigoriev I.V."/>
            <person name="Rokhsar D.S."/>
            <person name="Boore J.L."/>
        </authorList>
    </citation>
    <scope>NUCLEOTIDE SEQUENCE [LARGE SCALE GENOMIC DNA]</scope>
    <source>
        <strain evidence="8 9">P6497</strain>
    </source>
</reference>
<organism evidence="8 9">
    <name type="scientific">Phytophthora sojae (strain P6497)</name>
    <name type="common">Soybean stem and root rot agent</name>
    <name type="synonym">Phytophthora megasperma f. sp. glycines</name>
    <dbReference type="NCBI Taxonomy" id="1094619"/>
    <lineage>
        <taxon>Eukaryota</taxon>
        <taxon>Sar</taxon>
        <taxon>Stramenopiles</taxon>
        <taxon>Oomycota</taxon>
        <taxon>Peronosporomycetes</taxon>
        <taxon>Peronosporales</taxon>
        <taxon>Peronosporaceae</taxon>
        <taxon>Phytophthora</taxon>
    </lineage>
</organism>
<feature type="region of interest" description="Disordered" evidence="5">
    <location>
        <begin position="20"/>
        <end position="48"/>
    </location>
</feature>
<gene>
    <name evidence="8" type="ORF">PHYSODRAFT_259388</name>
</gene>
<dbReference type="PANTHER" id="PTHR43066">
    <property type="entry name" value="RHOMBOID-RELATED PROTEIN"/>
    <property type="match status" value="1"/>
</dbReference>
<comment type="subcellular location">
    <subcellularLocation>
        <location evidence="1">Membrane</location>
        <topology evidence="1">Multi-pass membrane protein</topology>
    </subcellularLocation>
</comment>
<dbReference type="PANTHER" id="PTHR43066:SF5">
    <property type="entry name" value="RHOMBOID-LIKE PROTEIN 11, CHLOROPLASTIC-RELATED"/>
    <property type="match status" value="1"/>
</dbReference>
<evidence type="ECO:0000256" key="6">
    <source>
        <dbReference type="SAM" id="Phobius"/>
    </source>
</evidence>
<feature type="transmembrane region" description="Helical" evidence="6">
    <location>
        <begin position="161"/>
        <end position="179"/>
    </location>
</feature>
<dbReference type="SMR" id="G4Z4M0"/>
<dbReference type="Pfam" id="PF01694">
    <property type="entry name" value="Rhomboid"/>
    <property type="match status" value="1"/>
</dbReference>
<dbReference type="GO" id="GO:0016020">
    <property type="term" value="C:membrane"/>
    <property type="evidence" value="ECO:0007669"/>
    <property type="project" value="UniProtKB-SubCell"/>
</dbReference>
<dbReference type="SUPFAM" id="SSF144091">
    <property type="entry name" value="Rhomboid-like"/>
    <property type="match status" value="1"/>
</dbReference>
<keyword evidence="4 6" id="KW-0472">Membrane</keyword>
<dbReference type="InParanoid" id="G4Z4M0"/>
<dbReference type="EMBL" id="JH159153">
    <property type="protein sequence ID" value="EGZ20864.1"/>
    <property type="molecule type" value="Genomic_DNA"/>
</dbReference>